<gene>
    <name evidence="1" type="ORF">PsorP6_001122</name>
</gene>
<evidence type="ECO:0000313" key="1">
    <source>
        <dbReference type="EMBL" id="KAI9921294.1"/>
    </source>
</evidence>
<dbReference type="EMBL" id="CM047580">
    <property type="protein sequence ID" value="KAI9921294.1"/>
    <property type="molecule type" value="Genomic_DNA"/>
</dbReference>
<reference evidence="1 2" key="1">
    <citation type="journal article" date="2022" name="bioRxiv">
        <title>The genome of the oomycete Peronosclerospora sorghi, a cosmopolitan pathogen of maize and sorghum, is inflated with dispersed pseudogenes.</title>
        <authorList>
            <person name="Fletcher K."/>
            <person name="Martin F."/>
            <person name="Isakeit T."/>
            <person name="Cavanaugh K."/>
            <person name="Magill C."/>
            <person name="Michelmore R."/>
        </authorList>
    </citation>
    <scope>NUCLEOTIDE SEQUENCE [LARGE SCALE GENOMIC DNA]</scope>
    <source>
        <strain evidence="1">P6</strain>
    </source>
</reference>
<protein>
    <submittedName>
        <fullName evidence="1">Uncharacterized protein</fullName>
    </submittedName>
</protein>
<proteinExistence type="predicted"/>
<name>A0ACC0WR07_9STRA</name>
<accession>A0ACC0WR07</accession>
<comment type="caution">
    <text evidence="1">The sequence shown here is derived from an EMBL/GenBank/DDBJ whole genome shotgun (WGS) entry which is preliminary data.</text>
</comment>
<sequence>MRRQQLKHMAELEPCYDGALRAIWTRLHASRAEIDNCWDLEIEDDDLKGKGTKMSHERVKQPKRSLCDSCGSEGHSR</sequence>
<dbReference type="Proteomes" id="UP001163321">
    <property type="component" value="Chromosome 1"/>
</dbReference>
<keyword evidence="2" id="KW-1185">Reference proteome</keyword>
<evidence type="ECO:0000313" key="2">
    <source>
        <dbReference type="Proteomes" id="UP001163321"/>
    </source>
</evidence>
<organism evidence="1 2">
    <name type="scientific">Peronosclerospora sorghi</name>
    <dbReference type="NCBI Taxonomy" id="230839"/>
    <lineage>
        <taxon>Eukaryota</taxon>
        <taxon>Sar</taxon>
        <taxon>Stramenopiles</taxon>
        <taxon>Oomycota</taxon>
        <taxon>Peronosporomycetes</taxon>
        <taxon>Peronosporales</taxon>
        <taxon>Peronosporaceae</taxon>
        <taxon>Peronosclerospora</taxon>
    </lineage>
</organism>